<protein>
    <submittedName>
        <fullName evidence="1">Uncharacterized protein</fullName>
    </submittedName>
</protein>
<proteinExistence type="predicted"/>
<evidence type="ECO:0000313" key="1">
    <source>
        <dbReference type="EMBL" id="GAJ05005.1"/>
    </source>
</evidence>
<accession>X1VEF2</accession>
<organism evidence="1">
    <name type="scientific">marine sediment metagenome</name>
    <dbReference type="NCBI Taxonomy" id="412755"/>
    <lineage>
        <taxon>unclassified sequences</taxon>
        <taxon>metagenomes</taxon>
        <taxon>ecological metagenomes</taxon>
    </lineage>
</organism>
<name>X1VEF2_9ZZZZ</name>
<comment type="caution">
    <text evidence="1">The sequence shown here is derived from an EMBL/GenBank/DDBJ whole genome shotgun (WGS) entry which is preliminary data.</text>
</comment>
<sequence length="29" mass="3446">FLESDKKMIINLSDKIIKRIKRSNLGKEK</sequence>
<dbReference type="AlphaFoldDB" id="X1VEF2"/>
<gene>
    <name evidence="1" type="ORF">S12H4_52078</name>
</gene>
<feature type="non-terminal residue" evidence="1">
    <location>
        <position position="1"/>
    </location>
</feature>
<reference evidence="1" key="1">
    <citation type="journal article" date="2014" name="Front. Microbiol.">
        <title>High frequency of phylogenetically diverse reductive dehalogenase-homologous genes in deep subseafloor sedimentary metagenomes.</title>
        <authorList>
            <person name="Kawai M."/>
            <person name="Futagami T."/>
            <person name="Toyoda A."/>
            <person name="Takaki Y."/>
            <person name="Nishi S."/>
            <person name="Hori S."/>
            <person name="Arai W."/>
            <person name="Tsubouchi T."/>
            <person name="Morono Y."/>
            <person name="Uchiyama I."/>
            <person name="Ito T."/>
            <person name="Fujiyama A."/>
            <person name="Inagaki F."/>
            <person name="Takami H."/>
        </authorList>
    </citation>
    <scope>NUCLEOTIDE SEQUENCE</scope>
    <source>
        <strain evidence="1">Expedition CK06-06</strain>
    </source>
</reference>
<dbReference type="EMBL" id="BARW01032994">
    <property type="protein sequence ID" value="GAJ05005.1"/>
    <property type="molecule type" value="Genomic_DNA"/>
</dbReference>